<sequence>MFKEKAVEAMKKAGFKLTKPRMWIVEYLDGNKNHPSAIEIYDDLRRQNKHFSFATIYNTLDTLVKSGAVKQINVDPNCSRFDPDTSEHGHFVCRVCKKVYDLESVNLDYDKTIIAEIDHIDITISGVCKNCKKQ</sequence>
<evidence type="ECO:0000313" key="9">
    <source>
        <dbReference type="Proteomes" id="UP000322876"/>
    </source>
</evidence>
<dbReference type="PANTHER" id="PTHR33202:SF8">
    <property type="entry name" value="PEROXIDE-RESPONSIVE REPRESSOR PERR"/>
    <property type="match status" value="1"/>
</dbReference>
<comment type="similarity">
    <text evidence="1">Belongs to the Fur family.</text>
</comment>
<keyword evidence="2" id="KW-0678">Repressor</keyword>
<dbReference type="GO" id="GO:1900376">
    <property type="term" value="P:regulation of secondary metabolite biosynthetic process"/>
    <property type="evidence" value="ECO:0007669"/>
    <property type="project" value="TreeGrafter"/>
</dbReference>
<dbReference type="GO" id="GO:0000976">
    <property type="term" value="F:transcription cis-regulatory region binding"/>
    <property type="evidence" value="ECO:0007669"/>
    <property type="project" value="TreeGrafter"/>
</dbReference>
<feature type="binding site" evidence="7">
    <location>
        <position position="93"/>
    </location>
    <ligand>
        <name>Zn(2+)</name>
        <dbReference type="ChEBI" id="CHEBI:29105"/>
    </ligand>
</feature>
<evidence type="ECO:0000256" key="4">
    <source>
        <dbReference type="ARBA" id="ARBA00023015"/>
    </source>
</evidence>
<evidence type="ECO:0000256" key="6">
    <source>
        <dbReference type="ARBA" id="ARBA00023163"/>
    </source>
</evidence>
<dbReference type="GO" id="GO:0008270">
    <property type="term" value="F:zinc ion binding"/>
    <property type="evidence" value="ECO:0007669"/>
    <property type="project" value="TreeGrafter"/>
</dbReference>
<dbReference type="GO" id="GO:0003700">
    <property type="term" value="F:DNA-binding transcription factor activity"/>
    <property type="evidence" value="ECO:0007669"/>
    <property type="project" value="InterPro"/>
</dbReference>
<feature type="binding site" evidence="7">
    <location>
        <position position="96"/>
    </location>
    <ligand>
        <name>Zn(2+)</name>
        <dbReference type="ChEBI" id="CHEBI:29105"/>
    </ligand>
</feature>
<feature type="binding site" evidence="7">
    <location>
        <position position="131"/>
    </location>
    <ligand>
        <name>Zn(2+)</name>
        <dbReference type="ChEBI" id="CHEBI:29105"/>
    </ligand>
</feature>
<dbReference type="SUPFAM" id="SSF46785">
    <property type="entry name" value="Winged helix' DNA-binding domain"/>
    <property type="match status" value="1"/>
</dbReference>
<evidence type="ECO:0000256" key="2">
    <source>
        <dbReference type="ARBA" id="ARBA00022491"/>
    </source>
</evidence>
<keyword evidence="7" id="KW-0479">Metal-binding</keyword>
<dbReference type="AlphaFoldDB" id="A0A5A8F082"/>
<dbReference type="PANTHER" id="PTHR33202">
    <property type="entry name" value="ZINC UPTAKE REGULATION PROTEIN"/>
    <property type="match status" value="1"/>
</dbReference>
<evidence type="ECO:0000256" key="5">
    <source>
        <dbReference type="ARBA" id="ARBA00023125"/>
    </source>
</evidence>
<dbReference type="Gene3D" id="1.10.10.10">
    <property type="entry name" value="Winged helix-like DNA-binding domain superfamily/Winged helix DNA-binding domain"/>
    <property type="match status" value="1"/>
</dbReference>
<organism evidence="8 9">
    <name type="scientific">Deferribacter autotrophicus</name>
    <dbReference type="NCBI Taxonomy" id="500465"/>
    <lineage>
        <taxon>Bacteria</taxon>
        <taxon>Pseudomonadati</taxon>
        <taxon>Deferribacterota</taxon>
        <taxon>Deferribacteres</taxon>
        <taxon>Deferribacterales</taxon>
        <taxon>Deferribacteraceae</taxon>
        <taxon>Deferribacter</taxon>
    </lineage>
</organism>
<comment type="cofactor">
    <cofactor evidence="7">
        <name>Zn(2+)</name>
        <dbReference type="ChEBI" id="CHEBI:29105"/>
    </cofactor>
    <text evidence="7">Binds 1 zinc ion per subunit.</text>
</comment>
<evidence type="ECO:0000256" key="3">
    <source>
        <dbReference type="ARBA" id="ARBA00022833"/>
    </source>
</evidence>
<gene>
    <name evidence="8" type="ORF">FHQ18_10080</name>
</gene>
<keyword evidence="3 7" id="KW-0862">Zinc</keyword>
<dbReference type="CDD" id="cd07153">
    <property type="entry name" value="Fur_like"/>
    <property type="match status" value="1"/>
</dbReference>
<evidence type="ECO:0000256" key="1">
    <source>
        <dbReference type="ARBA" id="ARBA00007957"/>
    </source>
</evidence>
<evidence type="ECO:0000256" key="7">
    <source>
        <dbReference type="PIRSR" id="PIRSR602481-1"/>
    </source>
</evidence>
<protein>
    <submittedName>
        <fullName evidence="8">Transcriptional repressor</fullName>
    </submittedName>
</protein>
<dbReference type="InterPro" id="IPR002481">
    <property type="entry name" value="FUR"/>
</dbReference>
<dbReference type="Pfam" id="PF01475">
    <property type="entry name" value="FUR"/>
    <property type="match status" value="1"/>
</dbReference>
<dbReference type="OrthoDB" id="8659436at2"/>
<comment type="caution">
    <text evidence="8">The sequence shown here is derived from an EMBL/GenBank/DDBJ whole genome shotgun (WGS) entry which is preliminary data.</text>
</comment>
<evidence type="ECO:0000313" key="8">
    <source>
        <dbReference type="EMBL" id="KAA0257386.1"/>
    </source>
</evidence>
<dbReference type="EMBL" id="VFJB01000008">
    <property type="protein sequence ID" value="KAA0257386.1"/>
    <property type="molecule type" value="Genomic_DNA"/>
</dbReference>
<proteinExistence type="inferred from homology"/>
<dbReference type="RefSeq" id="WP_149267059.1">
    <property type="nucleotide sequence ID" value="NZ_VFJB01000008.1"/>
</dbReference>
<dbReference type="InterPro" id="IPR036390">
    <property type="entry name" value="WH_DNA-bd_sf"/>
</dbReference>
<dbReference type="Gene3D" id="3.30.1490.190">
    <property type="match status" value="1"/>
</dbReference>
<dbReference type="Proteomes" id="UP000322876">
    <property type="component" value="Unassembled WGS sequence"/>
</dbReference>
<keyword evidence="9" id="KW-1185">Reference proteome</keyword>
<dbReference type="GO" id="GO:0045892">
    <property type="term" value="P:negative regulation of DNA-templated transcription"/>
    <property type="evidence" value="ECO:0007669"/>
    <property type="project" value="TreeGrafter"/>
</dbReference>
<feature type="binding site" evidence="7">
    <location>
        <position position="128"/>
    </location>
    <ligand>
        <name>Zn(2+)</name>
        <dbReference type="ChEBI" id="CHEBI:29105"/>
    </ligand>
</feature>
<keyword evidence="6" id="KW-0804">Transcription</keyword>
<reference evidence="8 9" key="1">
    <citation type="submission" date="2019-06" db="EMBL/GenBank/DDBJ databases">
        <title>Genomic insights into carbon and energy metabolism of Deferribacter autotrophicus revealed new metabolic traits in the phylum Deferribacteres.</title>
        <authorList>
            <person name="Slobodkin A.I."/>
            <person name="Slobodkina G.B."/>
            <person name="Allioux M."/>
            <person name="Alain K."/>
            <person name="Jebbar M."/>
            <person name="Shadrin V."/>
            <person name="Kublanov I.V."/>
            <person name="Toshchakov S.V."/>
            <person name="Bonch-Osmolovskaya E.A."/>
        </authorList>
    </citation>
    <scope>NUCLEOTIDE SEQUENCE [LARGE SCALE GENOMIC DNA]</scope>
    <source>
        <strain evidence="8 9">SL50</strain>
    </source>
</reference>
<dbReference type="InterPro" id="IPR036388">
    <property type="entry name" value="WH-like_DNA-bd_sf"/>
</dbReference>
<accession>A0A5A8F082</accession>
<keyword evidence="5" id="KW-0238">DNA-binding</keyword>
<name>A0A5A8F082_9BACT</name>
<keyword evidence="4" id="KW-0805">Transcription regulation</keyword>
<dbReference type="InterPro" id="IPR043135">
    <property type="entry name" value="Fur_C"/>
</dbReference>